<accession>A0ACC1M896</accession>
<keyword evidence="2" id="KW-1185">Reference proteome</keyword>
<name>A0ACC1M896_9FUNG</name>
<organism evidence="1 2">
    <name type="scientific">Coemansia aciculifera</name>
    <dbReference type="NCBI Taxonomy" id="417176"/>
    <lineage>
        <taxon>Eukaryota</taxon>
        <taxon>Fungi</taxon>
        <taxon>Fungi incertae sedis</taxon>
        <taxon>Zoopagomycota</taxon>
        <taxon>Kickxellomycotina</taxon>
        <taxon>Kickxellomycetes</taxon>
        <taxon>Kickxellales</taxon>
        <taxon>Kickxellaceae</taxon>
        <taxon>Coemansia</taxon>
    </lineage>
</organism>
<keyword evidence="1" id="KW-0378">Hydrolase</keyword>
<gene>
    <name evidence="1" type="primary">APR1_1</name>
    <name evidence="1" type="ORF">IWW38_001039</name>
</gene>
<dbReference type="EMBL" id="JANBVB010000030">
    <property type="protein sequence ID" value="KAJ2899330.1"/>
    <property type="molecule type" value="Genomic_DNA"/>
</dbReference>
<protein>
    <submittedName>
        <fullName evidence="1">Aspartic proteinase</fullName>
        <ecNumber evidence="1">3.4.23.25</ecNumber>
    </submittedName>
</protein>
<dbReference type="EC" id="3.4.23.25" evidence="1"/>
<evidence type="ECO:0000313" key="1">
    <source>
        <dbReference type="EMBL" id="KAJ2899330.1"/>
    </source>
</evidence>
<comment type="caution">
    <text evidence="1">The sequence shown here is derived from an EMBL/GenBank/DDBJ whole genome shotgun (WGS) entry which is preliminary data.</text>
</comment>
<sequence length="661" mass="69505">MRVFTLEAAILTASLCAGASASASTTTASLATAHGKSSLHNVVSAHHLDRGILKRVAKHIPPLPSPLHNIVHNSKQLHATARSHAEDDTPATDNETTAVDEVSAGTSSNDDGADQTTHDNADDESNADSTSSVESEDVADPDSSSSSSTDHSTHSSTTLLKSSSSKSSKPTATKSSAAKATRVAAAVKATTKRVPQTITIPLRSSQANINDTSSSPPGNRGFQSYFGEIQLGTPPQQFSVVFDTGSSDFWIPSIDCDSVACTAHSRFNHSASSSYVTSHLPFSLNYGTGGLIGQVGTDTIQVGGASAPGLHVGIATHMGKFFRTTQFDGVFGLGFPKLSRIQADPPLYTMIQSGLLEKPVFSFWVREGKNGQHAGGEVVLGGVNEKRFEGRARTIPIVRKMYWEVELNGLLINESEVPNISSQTAIIDTGTALIVLPAVDADAVNQFIGSIPLYDEYGLYAIDCHKANKPTIKFVLAGETFAISPNHYILPVGKNRCVTAFAASTTQDLSRWVIGTSFLRAWHTTFDVEKFEVRLARAVQADDSADTVSADGAAALQSPAAANRQLASIIDALITGHQIQTSSGAEAATSDTAAAANSSSSSREAKPTSTTTKATKSSTSKALKKSTATSKTTSKSTSSDSSSTSNTHIHHHTNDVDKDSK</sequence>
<dbReference type="Proteomes" id="UP001139981">
    <property type="component" value="Unassembled WGS sequence"/>
</dbReference>
<evidence type="ECO:0000313" key="2">
    <source>
        <dbReference type="Proteomes" id="UP001139981"/>
    </source>
</evidence>
<proteinExistence type="predicted"/>
<reference evidence="1" key="1">
    <citation type="submission" date="2022-07" db="EMBL/GenBank/DDBJ databases">
        <title>Phylogenomic reconstructions and comparative analyses of Kickxellomycotina fungi.</title>
        <authorList>
            <person name="Reynolds N.K."/>
            <person name="Stajich J.E."/>
            <person name="Barry K."/>
            <person name="Grigoriev I.V."/>
            <person name="Crous P."/>
            <person name="Smith M.E."/>
        </authorList>
    </citation>
    <scope>NUCLEOTIDE SEQUENCE</scope>
    <source>
        <strain evidence="1">CBS 190363</strain>
    </source>
</reference>